<feature type="compositionally biased region" description="Pro residues" evidence="1">
    <location>
        <begin position="35"/>
        <end position="45"/>
    </location>
</feature>
<protein>
    <submittedName>
        <fullName evidence="2">Uncharacterized protein</fullName>
    </submittedName>
</protein>
<evidence type="ECO:0000313" key="3">
    <source>
        <dbReference type="Proteomes" id="UP000244722"/>
    </source>
</evidence>
<gene>
    <name evidence="2" type="ORF">B9Z19DRAFT_1166185</name>
</gene>
<feature type="region of interest" description="Disordered" evidence="1">
    <location>
        <begin position="1"/>
        <end position="99"/>
    </location>
</feature>
<comment type="caution">
    <text evidence="2">The sequence shown here is derived from an EMBL/GenBank/DDBJ whole genome shotgun (WGS) entry which is preliminary data.</text>
</comment>
<keyword evidence="3" id="KW-1185">Reference proteome</keyword>
<accession>A0A2T6ZBN1</accession>
<sequence length="188" mass="20612">MVDVTITAGRKAKTAKQNVSTNPTNHYPHHYYPIPTSPIPNPNSTPRPSSHQSGPITHHWNDLPPSLLPKPYSASASRSTSPHPQQPQPLPQPSPPDLETLLEPLIEKLFSAQSTIPDAQRRQLKEKVLRAAPGMSDGQRGEVVEILLRWDGGGGKKEGREAVVGFMVRERGVAGWAMCLRRGFEGLV</sequence>
<evidence type="ECO:0000313" key="2">
    <source>
        <dbReference type="EMBL" id="PUU72900.1"/>
    </source>
</evidence>
<organism evidence="2 3">
    <name type="scientific">Tuber borchii</name>
    <name type="common">White truffle</name>
    <dbReference type="NCBI Taxonomy" id="42251"/>
    <lineage>
        <taxon>Eukaryota</taxon>
        <taxon>Fungi</taxon>
        <taxon>Dikarya</taxon>
        <taxon>Ascomycota</taxon>
        <taxon>Pezizomycotina</taxon>
        <taxon>Pezizomycetes</taxon>
        <taxon>Pezizales</taxon>
        <taxon>Tuberaceae</taxon>
        <taxon>Tuber</taxon>
    </lineage>
</organism>
<dbReference type="OrthoDB" id="5412732at2759"/>
<feature type="compositionally biased region" description="Pro residues" evidence="1">
    <location>
        <begin position="84"/>
        <end position="96"/>
    </location>
</feature>
<dbReference type="EMBL" id="NESQ01000446">
    <property type="protein sequence ID" value="PUU72900.1"/>
    <property type="molecule type" value="Genomic_DNA"/>
</dbReference>
<reference evidence="2 3" key="1">
    <citation type="submission" date="2017-04" db="EMBL/GenBank/DDBJ databases">
        <title>Draft genome sequence of Tuber borchii Vittad., a whitish edible truffle.</title>
        <authorList>
            <consortium name="DOE Joint Genome Institute"/>
            <person name="Murat C."/>
            <person name="Kuo A."/>
            <person name="Barry K.W."/>
            <person name="Clum A."/>
            <person name="Dockter R.B."/>
            <person name="Fauchery L."/>
            <person name="Iotti M."/>
            <person name="Kohler A."/>
            <person name="Labutti K."/>
            <person name="Lindquist E.A."/>
            <person name="Lipzen A."/>
            <person name="Ohm R.A."/>
            <person name="Wang M."/>
            <person name="Grigoriev I.V."/>
            <person name="Zambonelli A."/>
            <person name="Martin F.M."/>
        </authorList>
    </citation>
    <scope>NUCLEOTIDE SEQUENCE [LARGE SCALE GENOMIC DNA]</scope>
    <source>
        <strain evidence="2 3">Tbo3840</strain>
    </source>
</reference>
<dbReference type="Proteomes" id="UP000244722">
    <property type="component" value="Unassembled WGS sequence"/>
</dbReference>
<dbReference type="AlphaFoldDB" id="A0A2T6ZBN1"/>
<proteinExistence type="predicted"/>
<name>A0A2T6ZBN1_TUBBO</name>
<evidence type="ECO:0000256" key="1">
    <source>
        <dbReference type="SAM" id="MobiDB-lite"/>
    </source>
</evidence>
<feature type="compositionally biased region" description="Polar residues" evidence="1">
    <location>
        <begin position="15"/>
        <end position="25"/>
    </location>
</feature>